<reference evidence="3" key="2">
    <citation type="submission" date="2015-01" db="EMBL/GenBank/DDBJ databases">
        <title>Evolutionary Origins and Diversification of the Mycorrhizal Mutualists.</title>
        <authorList>
            <consortium name="DOE Joint Genome Institute"/>
            <consortium name="Mycorrhizal Genomics Consortium"/>
            <person name="Kohler A."/>
            <person name="Kuo A."/>
            <person name="Nagy L.G."/>
            <person name="Floudas D."/>
            <person name="Copeland A."/>
            <person name="Barry K.W."/>
            <person name="Cichocki N."/>
            <person name="Veneault-Fourrey C."/>
            <person name="LaButti K."/>
            <person name="Lindquist E.A."/>
            <person name="Lipzen A."/>
            <person name="Lundell T."/>
            <person name="Morin E."/>
            <person name="Murat C."/>
            <person name="Riley R."/>
            <person name="Ohm R."/>
            <person name="Sun H."/>
            <person name="Tunlid A."/>
            <person name="Henrissat B."/>
            <person name="Grigoriev I.V."/>
            <person name="Hibbett D.S."/>
            <person name="Martin F."/>
        </authorList>
    </citation>
    <scope>NUCLEOTIDE SEQUENCE [LARGE SCALE GENOMIC DNA]</scope>
    <source>
        <strain evidence="3">MAFF 305830</strain>
    </source>
</reference>
<gene>
    <name evidence="2" type="ORF">M408DRAFT_294527</name>
</gene>
<keyword evidence="3" id="KW-1185">Reference proteome</keyword>
<evidence type="ECO:0000256" key="1">
    <source>
        <dbReference type="SAM" id="Coils"/>
    </source>
</evidence>
<dbReference type="Proteomes" id="UP000054097">
    <property type="component" value="Unassembled WGS sequence"/>
</dbReference>
<accession>A0A0C3B074</accession>
<organism evidence="2 3">
    <name type="scientific">Serendipita vermifera MAFF 305830</name>
    <dbReference type="NCBI Taxonomy" id="933852"/>
    <lineage>
        <taxon>Eukaryota</taxon>
        <taxon>Fungi</taxon>
        <taxon>Dikarya</taxon>
        <taxon>Basidiomycota</taxon>
        <taxon>Agaricomycotina</taxon>
        <taxon>Agaricomycetes</taxon>
        <taxon>Sebacinales</taxon>
        <taxon>Serendipitaceae</taxon>
        <taxon>Serendipita</taxon>
    </lineage>
</organism>
<dbReference type="AlphaFoldDB" id="A0A0C3B074"/>
<keyword evidence="1" id="KW-0175">Coiled coil</keyword>
<evidence type="ECO:0000313" key="3">
    <source>
        <dbReference type="Proteomes" id="UP000054097"/>
    </source>
</evidence>
<dbReference type="HOGENOM" id="CLU_2559746_0_0_1"/>
<feature type="coiled-coil region" evidence="1">
    <location>
        <begin position="40"/>
        <end position="67"/>
    </location>
</feature>
<name>A0A0C3B074_SERVB</name>
<proteinExistence type="predicted"/>
<dbReference type="EMBL" id="KN824285">
    <property type="protein sequence ID" value="KIM30165.1"/>
    <property type="molecule type" value="Genomic_DNA"/>
</dbReference>
<reference evidence="2 3" key="1">
    <citation type="submission" date="2014-04" db="EMBL/GenBank/DDBJ databases">
        <authorList>
            <consortium name="DOE Joint Genome Institute"/>
            <person name="Kuo A."/>
            <person name="Zuccaro A."/>
            <person name="Kohler A."/>
            <person name="Nagy L.G."/>
            <person name="Floudas D."/>
            <person name="Copeland A."/>
            <person name="Barry K.W."/>
            <person name="Cichocki N."/>
            <person name="Veneault-Fourrey C."/>
            <person name="LaButti K."/>
            <person name="Lindquist E.A."/>
            <person name="Lipzen A."/>
            <person name="Lundell T."/>
            <person name="Morin E."/>
            <person name="Murat C."/>
            <person name="Sun H."/>
            <person name="Tunlid A."/>
            <person name="Henrissat B."/>
            <person name="Grigoriev I.V."/>
            <person name="Hibbett D.S."/>
            <person name="Martin F."/>
            <person name="Nordberg H.P."/>
            <person name="Cantor M.N."/>
            <person name="Hua S.X."/>
        </authorList>
    </citation>
    <scope>NUCLEOTIDE SEQUENCE [LARGE SCALE GENOMIC DNA]</scope>
    <source>
        <strain evidence="2 3">MAFF 305830</strain>
    </source>
</reference>
<evidence type="ECO:0000313" key="2">
    <source>
        <dbReference type="EMBL" id="KIM30165.1"/>
    </source>
</evidence>
<sequence length="82" mass="9980">MSDYYSEFDSDDNRCGKCRRKDDATQRSYQNQLRPLRERMETLEIQNTRLASECARLRDELRNAKFKERSTWVLPRSSWAHY</sequence>
<protein>
    <submittedName>
        <fullName evidence="2">Uncharacterized protein</fullName>
    </submittedName>
</protein>